<dbReference type="AlphaFoldDB" id="A0A9N7NY88"/>
<dbReference type="Proteomes" id="UP001153555">
    <property type="component" value="Unassembled WGS sequence"/>
</dbReference>
<organism evidence="1 2">
    <name type="scientific">Striga hermonthica</name>
    <name type="common">Purple witchweed</name>
    <name type="synonym">Buchnera hermonthica</name>
    <dbReference type="NCBI Taxonomy" id="68872"/>
    <lineage>
        <taxon>Eukaryota</taxon>
        <taxon>Viridiplantae</taxon>
        <taxon>Streptophyta</taxon>
        <taxon>Embryophyta</taxon>
        <taxon>Tracheophyta</taxon>
        <taxon>Spermatophyta</taxon>
        <taxon>Magnoliopsida</taxon>
        <taxon>eudicotyledons</taxon>
        <taxon>Gunneridae</taxon>
        <taxon>Pentapetalae</taxon>
        <taxon>asterids</taxon>
        <taxon>lamiids</taxon>
        <taxon>Lamiales</taxon>
        <taxon>Orobanchaceae</taxon>
        <taxon>Buchnereae</taxon>
        <taxon>Striga</taxon>
    </lineage>
</organism>
<dbReference type="OrthoDB" id="921323at2759"/>
<reference evidence="1" key="1">
    <citation type="submission" date="2019-12" db="EMBL/GenBank/DDBJ databases">
        <authorList>
            <person name="Scholes J."/>
        </authorList>
    </citation>
    <scope>NUCLEOTIDE SEQUENCE</scope>
</reference>
<protein>
    <submittedName>
        <fullName evidence="1">Uncharacterized protein</fullName>
    </submittedName>
</protein>
<evidence type="ECO:0000313" key="2">
    <source>
        <dbReference type="Proteomes" id="UP001153555"/>
    </source>
</evidence>
<sequence>MDATIRVHRAKVANRSINSNMPNMHYHSLPKQISGHPYPNPLVGHEVNLNQEYQVGDNPPLGLLPLHYCQIEDTAAHDVLASRARLMAIHWFYNEPMLFITPNANASRCIQGWRTIRAYLKN</sequence>
<comment type="caution">
    <text evidence="1">The sequence shown here is derived from an EMBL/GenBank/DDBJ whole genome shotgun (WGS) entry which is preliminary data.</text>
</comment>
<proteinExistence type="predicted"/>
<gene>
    <name evidence="1" type="ORF">SHERM_06132</name>
</gene>
<accession>A0A9N7NY88</accession>
<dbReference type="EMBL" id="CACSLK010031421">
    <property type="protein sequence ID" value="CAA0839568.1"/>
    <property type="molecule type" value="Genomic_DNA"/>
</dbReference>
<name>A0A9N7NY88_STRHE</name>
<keyword evidence="2" id="KW-1185">Reference proteome</keyword>
<evidence type="ECO:0000313" key="1">
    <source>
        <dbReference type="EMBL" id="CAA0839568.1"/>
    </source>
</evidence>